<comment type="caution">
    <text evidence="4">The sequence shown here is derived from an EMBL/GenBank/DDBJ whole genome shotgun (WGS) entry which is preliminary data.</text>
</comment>
<sequence length="415" mass="45716">MQDRKFDIAYIRRYVRGDLSPKEMHALERAAEADEMLMDLILGVETEYAQQLPVPTDNLQRHIDDRIRAGKTKVRRPWIALSAAASLFAVMGIAVYLYLGAPFQHAQQEKIATEEVDRPTDGQHDSLTGRQTNSPAPSLAQNKPTGAAKAIAAKSKRKKPPLDTTDTGLFAAKELPEGIGLDSSALLLAQTPDKQLDAIDMIGAQAHQRRVANVQTRSLRIRGMSSGTNHEKKGTVVFGKILDSQTNRPLPHVVINDQISQKTVHADSLGRFLLVSDSGRVNLAMHHLGYEPKQRLLATTSELEIRLHPEQNSLDEVVVAGRGKKVSTPKSPRPNGGWGSFDNYMAAAAKEAGLSFGNVVLRFEVDPQGNPENIQIKKSVSAMHDATAVRFLNDGPRWERGRRNKPVEVTVRFGQ</sequence>
<protein>
    <recommendedName>
        <fullName evidence="3">TonB C-terminal domain-containing protein</fullName>
    </recommendedName>
</protein>
<keyword evidence="2" id="KW-0472">Membrane</keyword>
<evidence type="ECO:0000256" key="1">
    <source>
        <dbReference type="SAM" id="MobiDB-lite"/>
    </source>
</evidence>
<organism evidence="4 5">
    <name type="scientific">Sphingobacterium griseoflavum</name>
    <dbReference type="NCBI Taxonomy" id="1474952"/>
    <lineage>
        <taxon>Bacteria</taxon>
        <taxon>Pseudomonadati</taxon>
        <taxon>Bacteroidota</taxon>
        <taxon>Sphingobacteriia</taxon>
        <taxon>Sphingobacteriales</taxon>
        <taxon>Sphingobacteriaceae</taxon>
        <taxon>Sphingobacterium</taxon>
    </lineage>
</organism>
<accession>A0ABQ3I0C8</accession>
<reference evidence="5" key="1">
    <citation type="journal article" date="2019" name="Int. J. Syst. Evol. Microbiol.">
        <title>The Global Catalogue of Microorganisms (GCM) 10K type strain sequencing project: providing services to taxonomists for standard genome sequencing and annotation.</title>
        <authorList>
            <consortium name="The Broad Institute Genomics Platform"/>
            <consortium name="The Broad Institute Genome Sequencing Center for Infectious Disease"/>
            <person name="Wu L."/>
            <person name="Ma J."/>
        </authorList>
    </citation>
    <scope>NUCLEOTIDE SEQUENCE [LARGE SCALE GENOMIC DNA]</scope>
    <source>
        <strain evidence="5">CGMCC 1.12966</strain>
    </source>
</reference>
<gene>
    <name evidence="4" type="ORF">GCM10017764_28930</name>
</gene>
<dbReference type="InterPro" id="IPR008969">
    <property type="entry name" value="CarboxyPept-like_regulatory"/>
</dbReference>
<dbReference type="EMBL" id="BNAF01000011">
    <property type="protein sequence ID" value="GHE43824.1"/>
    <property type="molecule type" value="Genomic_DNA"/>
</dbReference>
<keyword evidence="2" id="KW-0812">Transmembrane</keyword>
<feature type="domain" description="TonB C-terminal" evidence="3">
    <location>
        <begin position="349"/>
        <end position="411"/>
    </location>
</feature>
<evidence type="ECO:0000259" key="3">
    <source>
        <dbReference type="Pfam" id="PF03544"/>
    </source>
</evidence>
<dbReference type="Pfam" id="PF13715">
    <property type="entry name" value="CarbopepD_reg_2"/>
    <property type="match status" value="1"/>
</dbReference>
<feature type="compositionally biased region" description="Polar residues" evidence="1">
    <location>
        <begin position="125"/>
        <end position="144"/>
    </location>
</feature>
<keyword evidence="2" id="KW-1133">Transmembrane helix</keyword>
<keyword evidence="5" id="KW-1185">Reference proteome</keyword>
<dbReference type="RefSeq" id="WP_189627412.1">
    <property type="nucleotide sequence ID" value="NZ_BNAF01000011.1"/>
</dbReference>
<proteinExistence type="predicted"/>
<dbReference type="Pfam" id="PF03544">
    <property type="entry name" value="TonB_C"/>
    <property type="match status" value="1"/>
</dbReference>
<evidence type="ECO:0000256" key="2">
    <source>
        <dbReference type="SAM" id="Phobius"/>
    </source>
</evidence>
<dbReference type="SUPFAM" id="SSF49464">
    <property type="entry name" value="Carboxypeptidase regulatory domain-like"/>
    <property type="match status" value="1"/>
</dbReference>
<evidence type="ECO:0000313" key="4">
    <source>
        <dbReference type="EMBL" id="GHE43824.1"/>
    </source>
</evidence>
<dbReference type="InterPro" id="IPR037682">
    <property type="entry name" value="TonB_C"/>
</dbReference>
<feature type="transmembrane region" description="Helical" evidence="2">
    <location>
        <begin position="78"/>
        <end position="99"/>
    </location>
</feature>
<evidence type="ECO:0000313" key="5">
    <source>
        <dbReference type="Proteomes" id="UP000620550"/>
    </source>
</evidence>
<dbReference type="Proteomes" id="UP000620550">
    <property type="component" value="Unassembled WGS sequence"/>
</dbReference>
<dbReference type="Gene3D" id="3.30.1150.10">
    <property type="match status" value="1"/>
</dbReference>
<feature type="region of interest" description="Disordered" evidence="1">
    <location>
        <begin position="116"/>
        <end position="165"/>
    </location>
</feature>
<name>A0ABQ3I0C8_9SPHI</name>
<dbReference type="SUPFAM" id="SSF74653">
    <property type="entry name" value="TolA/TonB C-terminal domain"/>
    <property type="match status" value="1"/>
</dbReference>